<protein>
    <recommendedName>
        <fullName evidence="4">H cysteine-type endopeptidase</fullName>
    </recommendedName>
</protein>
<feature type="compositionally biased region" description="Polar residues" evidence="1">
    <location>
        <begin position="320"/>
        <end position="332"/>
    </location>
</feature>
<keyword evidence="3" id="KW-1185">Reference proteome</keyword>
<organism evidence="2 3">
    <name type="scientific">Lutzomyia longipalpis</name>
    <name type="common">Sand fly</name>
    <dbReference type="NCBI Taxonomy" id="7200"/>
    <lineage>
        <taxon>Eukaryota</taxon>
        <taxon>Metazoa</taxon>
        <taxon>Ecdysozoa</taxon>
        <taxon>Arthropoda</taxon>
        <taxon>Hexapoda</taxon>
        <taxon>Insecta</taxon>
        <taxon>Pterygota</taxon>
        <taxon>Neoptera</taxon>
        <taxon>Endopterygota</taxon>
        <taxon>Diptera</taxon>
        <taxon>Nematocera</taxon>
        <taxon>Psychodoidea</taxon>
        <taxon>Psychodidae</taxon>
        <taxon>Lutzomyia</taxon>
        <taxon>Lutzomyia</taxon>
    </lineage>
</organism>
<evidence type="ECO:0000256" key="1">
    <source>
        <dbReference type="SAM" id="MobiDB-lite"/>
    </source>
</evidence>
<dbReference type="AlphaFoldDB" id="A0A1B0ETZ1"/>
<dbReference type="Pfam" id="PF15008">
    <property type="entry name" value="DUF4518"/>
    <property type="match status" value="2"/>
</dbReference>
<dbReference type="EMBL" id="AJWK01010545">
    <property type="status" value="NOT_ANNOTATED_CDS"/>
    <property type="molecule type" value="Genomic_DNA"/>
</dbReference>
<dbReference type="EMBL" id="AJWK01010544">
    <property type="status" value="NOT_ANNOTATED_CDS"/>
    <property type="molecule type" value="Genomic_DNA"/>
</dbReference>
<feature type="region of interest" description="Disordered" evidence="1">
    <location>
        <begin position="112"/>
        <end position="136"/>
    </location>
</feature>
<feature type="compositionally biased region" description="Polar residues" evidence="1">
    <location>
        <begin position="112"/>
        <end position="124"/>
    </location>
</feature>
<dbReference type="PANTHER" id="PTHR21084">
    <property type="entry name" value="DENSE INCISORS"/>
    <property type="match status" value="1"/>
</dbReference>
<dbReference type="VEuPathDB" id="VectorBase:LLOJ003276"/>
<reference evidence="2" key="1">
    <citation type="submission" date="2020-05" db="UniProtKB">
        <authorList>
            <consortium name="EnsemblMetazoa"/>
        </authorList>
    </citation>
    <scope>IDENTIFICATION</scope>
    <source>
        <strain evidence="2">Jacobina</strain>
    </source>
</reference>
<dbReference type="Proteomes" id="UP000092461">
    <property type="component" value="Unassembled WGS sequence"/>
</dbReference>
<evidence type="ECO:0008006" key="4">
    <source>
        <dbReference type="Google" id="ProtNLM"/>
    </source>
</evidence>
<sequence length="473" mass="52818">MHHMTDWEKAGLHDFFTSDIRAEAIAVDMAKNLLTLVCVAPPKSSADAIEKVIHYCDSVQKILDKKAVTKDILATYLMSKGALSSQNATKQGLIQQILAYWKTKYITTPAQEALSPPSTTTTHENALKRTPQTHPEEAPVNVLSREFTSWFYKKLNTSSLTQEDLWPDAFCAIRLVQNDSVTDESAEGREGVLEKLLSTRQMYNFTFNPNVQHAGVQGRISPHGLVLVVACGTLHIGNRWVGVFESAFGLVQDPSAGPNHWKCKHLKIELRSTQQESLPTLQECNSIRDIIELPADDTLRLIQQILAYWKTKYITTPAQEALSPPSTTTTHENALKRTPQKHPEEAPVNVLSREFTSWFYKKLNTSSLTQEDLWPDAFCAIRLVQNDSVTDESAEGREGVLEKLLSTRQTYNFTFNPNVQHAGVQGRISPHGLVLVVACGTLHIGNRWVVCSRVPLVLCRIPLRAQITGNANT</sequence>
<dbReference type="PANTHER" id="PTHR21084:SF1">
    <property type="entry name" value="DENSE INCISORS"/>
    <property type="match status" value="1"/>
</dbReference>
<dbReference type="EMBL" id="AJWK01010543">
    <property type="status" value="NOT_ANNOTATED_CDS"/>
    <property type="molecule type" value="Genomic_DNA"/>
</dbReference>
<proteinExistence type="predicted"/>
<accession>A0A1B0ETZ1</accession>
<dbReference type="VEuPathDB" id="VectorBase:LLONM1_000238"/>
<dbReference type="InterPro" id="IPR026698">
    <property type="entry name" value="UPF_C3orf38"/>
</dbReference>
<dbReference type="EnsemblMetazoa" id="LLOJ003276-RA">
    <property type="protein sequence ID" value="LLOJ003276-PA"/>
    <property type="gene ID" value="LLOJ003276"/>
</dbReference>
<name>A0A1B0ETZ1_LUTLO</name>
<evidence type="ECO:0000313" key="2">
    <source>
        <dbReference type="EnsemblMetazoa" id="LLOJ003276-PA"/>
    </source>
</evidence>
<evidence type="ECO:0000313" key="3">
    <source>
        <dbReference type="Proteomes" id="UP000092461"/>
    </source>
</evidence>
<feature type="region of interest" description="Disordered" evidence="1">
    <location>
        <begin position="320"/>
        <end position="345"/>
    </location>
</feature>